<accession>A0ABU3I9N8</accession>
<evidence type="ECO:0000256" key="1">
    <source>
        <dbReference type="SAM" id="Phobius"/>
    </source>
</evidence>
<dbReference type="RefSeq" id="WP_313272409.1">
    <property type="nucleotide sequence ID" value="NZ_JASXSX010000001.1"/>
</dbReference>
<evidence type="ECO:0000313" key="3">
    <source>
        <dbReference type="Proteomes" id="UP001247542"/>
    </source>
</evidence>
<comment type="caution">
    <text evidence="2">The sequence shown here is derived from an EMBL/GenBank/DDBJ whole genome shotgun (WGS) entry which is preliminary data.</text>
</comment>
<keyword evidence="3" id="KW-1185">Reference proteome</keyword>
<name>A0ABU3I9N8_9ACTO</name>
<organism evidence="2 3">
    <name type="scientific">Gleimia hominis</name>
    <dbReference type="NCBI Taxonomy" id="595468"/>
    <lineage>
        <taxon>Bacteria</taxon>
        <taxon>Bacillati</taxon>
        <taxon>Actinomycetota</taxon>
        <taxon>Actinomycetes</taxon>
        <taxon>Actinomycetales</taxon>
        <taxon>Actinomycetaceae</taxon>
        <taxon>Gleimia</taxon>
    </lineage>
</organism>
<dbReference type="EMBL" id="JASXSX010000001">
    <property type="protein sequence ID" value="MDT3767081.1"/>
    <property type="molecule type" value="Genomic_DNA"/>
</dbReference>
<reference evidence="2 3" key="1">
    <citation type="submission" date="2023-06" db="EMBL/GenBank/DDBJ databases">
        <title>Draft genome sequence of Gleimia hominis type strain CCUG 57540T.</title>
        <authorList>
            <person name="Salva-Serra F."/>
            <person name="Cardew S."/>
            <person name="Jensie Markopoulos S."/>
            <person name="Ohlen M."/>
            <person name="Inganas E."/>
            <person name="Svensson-Stadler L."/>
            <person name="Moore E.R.B."/>
        </authorList>
    </citation>
    <scope>NUCLEOTIDE SEQUENCE [LARGE SCALE GENOMIC DNA]</scope>
    <source>
        <strain evidence="2 3">CCUG 57540</strain>
    </source>
</reference>
<protein>
    <submittedName>
        <fullName evidence="2">Uncharacterized protein</fullName>
    </submittedName>
</protein>
<feature type="transmembrane region" description="Helical" evidence="1">
    <location>
        <begin position="43"/>
        <end position="65"/>
    </location>
</feature>
<proteinExistence type="predicted"/>
<keyword evidence="1" id="KW-0472">Membrane</keyword>
<evidence type="ECO:0000313" key="2">
    <source>
        <dbReference type="EMBL" id="MDT3767081.1"/>
    </source>
</evidence>
<keyword evidence="1" id="KW-1133">Transmembrane helix</keyword>
<dbReference type="Proteomes" id="UP001247542">
    <property type="component" value="Unassembled WGS sequence"/>
</dbReference>
<sequence length="118" mass="13004">MFLFAFILGLFSLAATVYLRVGSPRSRWWERTNGIIDETFAFLFLPALSALLLGLVLVGAGMLSGSLPALRIIFFILGGTSALIGLIGSLMGLFNASTPRWLLPKWRINSPYRGKNKR</sequence>
<gene>
    <name evidence="2" type="ORF">QS713_03235</name>
</gene>
<keyword evidence="1" id="KW-0812">Transmembrane</keyword>
<feature type="transmembrane region" description="Helical" evidence="1">
    <location>
        <begin position="72"/>
        <end position="94"/>
    </location>
</feature>